<name>A0ABD3N2I4_9STRA</name>
<gene>
    <name evidence="1" type="ORF">ACHAWU_003565</name>
</gene>
<accession>A0ABD3N2I4</accession>
<dbReference type="Proteomes" id="UP001530293">
    <property type="component" value="Unassembled WGS sequence"/>
</dbReference>
<protein>
    <submittedName>
        <fullName evidence="1">Uncharacterized protein</fullName>
    </submittedName>
</protein>
<evidence type="ECO:0000313" key="2">
    <source>
        <dbReference type="Proteomes" id="UP001530293"/>
    </source>
</evidence>
<evidence type="ECO:0000313" key="1">
    <source>
        <dbReference type="EMBL" id="KAL3770345.1"/>
    </source>
</evidence>
<reference evidence="1 2" key="1">
    <citation type="submission" date="2024-10" db="EMBL/GenBank/DDBJ databases">
        <title>Updated reference genomes for cyclostephanoid diatoms.</title>
        <authorList>
            <person name="Roberts W.R."/>
            <person name="Alverson A.J."/>
        </authorList>
    </citation>
    <scope>NUCLEOTIDE SEQUENCE [LARGE SCALE GENOMIC DNA]</scope>
    <source>
        <strain evidence="1 2">AJA232-27</strain>
    </source>
</reference>
<organism evidence="1 2">
    <name type="scientific">Discostella pseudostelligera</name>
    <dbReference type="NCBI Taxonomy" id="259834"/>
    <lineage>
        <taxon>Eukaryota</taxon>
        <taxon>Sar</taxon>
        <taxon>Stramenopiles</taxon>
        <taxon>Ochrophyta</taxon>
        <taxon>Bacillariophyta</taxon>
        <taxon>Coscinodiscophyceae</taxon>
        <taxon>Thalassiosirophycidae</taxon>
        <taxon>Stephanodiscales</taxon>
        <taxon>Stephanodiscaceae</taxon>
        <taxon>Discostella</taxon>
    </lineage>
</organism>
<keyword evidence="2" id="KW-1185">Reference proteome</keyword>
<sequence length="135" mass="15016">MQAVYAVQSLTAAKNEGRREGGSLLMLKLQREQRSKKILSASHYIHHYKDMMRPTSFLRQAERLINRNPELFGPGPLARRPAAGSIGAMPPLKGLVTCASGGLAFALVGGFGYKFLIGDPETRKIEEYYRENPPR</sequence>
<dbReference type="EMBL" id="JALLBG020000043">
    <property type="protein sequence ID" value="KAL3770345.1"/>
    <property type="molecule type" value="Genomic_DNA"/>
</dbReference>
<dbReference type="AlphaFoldDB" id="A0ABD3N2I4"/>
<comment type="caution">
    <text evidence="1">The sequence shown here is derived from an EMBL/GenBank/DDBJ whole genome shotgun (WGS) entry which is preliminary data.</text>
</comment>
<proteinExistence type="predicted"/>